<evidence type="ECO:0000256" key="1">
    <source>
        <dbReference type="SAM" id="MobiDB-lite"/>
    </source>
</evidence>
<name>A0A3M2HFC0_9GAMM</name>
<dbReference type="Proteomes" id="UP000269774">
    <property type="component" value="Unassembled WGS sequence"/>
</dbReference>
<sequence length="675" mass="74543">MRRFLGGGLLSCLAFAAPAEVLPLDHLLNGISARTSVHGAMADLSMPGQLPEPPNTEAGWQQNGSGHVNRPTDKSHNDALTYSLAIRHPLLSALRRHVSELSAVSSEREHQKAIQQLASAEQRLIVSAAYADWWRASETLRWCQSLGTRPAQARAELAERVHSGSLLASEAMLLESRWQAVTVECLASGQALTASKVLLERLSHRSIEFMEPIAEPLSLTVQPIETWRQRLDLNHPVYGRAAELSHKRSGFSSAQGSAGRHGISRSGDAPVASPTLSSSSDRMSDETVRDPERSEQGLGSREHLRAENGAILQALQDALIAQHRASLSLSPAQERFNIAKLALTEQLSNAAGAELNIGALQMSELELYRAALELIDRWYTVWQQLSGLQLLFTDDAQRTALIGGDMVHWTPLNANSADSKPPRSWDQGVYIWDSRALLSSATRDRAMARLARAGVKRLYIGLSAEQLAQPDIIRILDATVMALDRHGFEPVLLLGDPDWMVPEHRASLIAIISKLGSVGFAALHLDLEVEQRGWPVAPQHVREWLDTLKQVATASPWPVEISSHYRWFTEEMGGMPCAPCELPSLGVNRVSLMIYTRSAERSAELTEKIARRWPAVHFRLAQSVEPELAPDETWADASQALLQEQNSRWRTALQPLAVGGIDWQAWEHFPTEQQP</sequence>
<organism evidence="3 4">
    <name type="scientific">Stutzerimonas zhaodongensis</name>
    <dbReference type="NCBI Taxonomy" id="1176257"/>
    <lineage>
        <taxon>Bacteria</taxon>
        <taxon>Pseudomonadati</taxon>
        <taxon>Pseudomonadota</taxon>
        <taxon>Gammaproteobacteria</taxon>
        <taxon>Pseudomonadales</taxon>
        <taxon>Pseudomonadaceae</taxon>
        <taxon>Stutzerimonas</taxon>
    </lineage>
</organism>
<evidence type="ECO:0008006" key="5">
    <source>
        <dbReference type="Google" id="ProtNLM"/>
    </source>
</evidence>
<proteinExistence type="predicted"/>
<reference evidence="3 4" key="1">
    <citation type="submission" date="2018-10" db="EMBL/GenBank/DDBJ databases">
        <title>Pseudomonas zhaodongensis NEAU-ST5-21(T) genome.</title>
        <authorList>
            <person name="Peng J."/>
            <person name="Liu Z.-P."/>
        </authorList>
    </citation>
    <scope>NUCLEOTIDE SEQUENCE [LARGE SCALE GENOMIC DNA]</scope>
    <source>
        <strain evidence="3 4">NEAU-ST5-21</strain>
    </source>
</reference>
<evidence type="ECO:0000256" key="2">
    <source>
        <dbReference type="SAM" id="SignalP"/>
    </source>
</evidence>
<keyword evidence="2" id="KW-0732">Signal</keyword>
<comment type="caution">
    <text evidence="3">The sequence shown here is derived from an EMBL/GenBank/DDBJ whole genome shotgun (WGS) entry which is preliminary data.</text>
</comment>
<evidence type="ECO:0000313" key="4">
    <source>
        <dbReference type="Proteomes" id="UP000269774"/>
    </source>
</evidence>
<feature type="chain" id="PRO_5018326731" description="TolC family protein" evidence="2">
    <location>
        <begin position="17"/>
        <end position="675"/>
    </location>
</feature>
<feature type="region of interest" description="Disordered" evidence="1">
    <location>
        <begin position="244"/>
        <end position="302"/>
    </location>
</feature>
<feature type="region of interest" description="Disordered" evidence="1">
    <location>
        <begin position="49"/>
        <end position="72"/>
    </location>
</feature>
<keyword evidence="4" id="KW-1185">Reference proteome</keyword>
<feature type="compositionally biased region" description="Basic and acidic residues" evidence="1">
    <location>
        <begin position="282"/>
        <end position="302"/>
    </location>
</feature>
<accession>A0A3M2HFC0</accession>
<gene>
    <name evidence="3" type="ORF">EA797_20560</name>
</gene>
<feature type="signal peptide" evidence="2">
    <location>
        <begin position="1"/>
        <end position="16"/>
    </location>
</feature>
<protein>
    <recommendedName>
        <fullName evidence="5">TolC family protein</fullName>
    </recommendedName>
</protein>
<evidence type="ECO:0000313" key="3">
    <source>
        <dbReference type="EMBL" id="RMH87648.1"/>
    </source>
</evidence>
<dbReference type="AlphaFoldDB" id="A0A3M2HFC0"/>
<dbReference type="EMBL" id="RFFM01000009">
    <property type="protein sequence ID" value="RMH87648.1"/>
    <property type="molecule type" value="Genomic_DNA"/>
</dbReference>